<dbReference type="AlphaFoldDB" id="A0A3N7HYJ3"/>
<accession>A0A3N7HYJ3</accession>
<organism evidence="1 2">
    <name type="scientific">Piscinibacter terrae</name>
    <dbReference type="NCBI Taxonomy" id="2496871"/>
    <lineage>
        <taxon>Bacteria</taxon>
        <taxon>Pseudomonadati</taxon>
        <taxon>Pseudomonadota</taxon>
        <taxon>Betaproteobacteria</taxon>
        <taxon>Burkholderiales</taxon>
        <taxon>Sphaerotilaceae</taxon>
        <taxon>Piscinibacter</taxon>
    </lineage>
</organism>
<sequence length="109" mass="11963">MDIELSIHLPEEHAQALEAAWAEAAELLVPEESAALPPRDTIERFDGATVAEWVLKLAPRVVTVFTAMFGFLAKRKATVQIGKVKFENISPDDIVKILKAIKSTGIPIK</sequence>
<reference evidence="1 2" key="2">
    <citation type="submission" date="2018-12" db="EMBL/GenBank/DDBJ databases">
        <title>Rhizobacter gummiphilus sp. nov., a rubber-degrading bacterium isolated from the soil of a botanical garden in Japan.</title>
        <authorList>
            <person name="Shunsuke S.S."/>
        </authorList>
    </citation>
    <scope>NUCLEOTIDE SEQUENCE [LARGE SCALE GENOMIC DNA]</scope>
    <source>
        <strain evidence="1 2">S-16</strain>
    </source>
</reference>
<gene>
    <name evidence="1" type="ORF">DZC73_05680</name>
</gene>
<name>A0A3N7HYJ3_9BURK</name>
<dbReference type="Proteomes" id="UP000267464">
    <property type="component" value="Unassembled WGS sequence"/>
</dbReference>
<keyword evidence="2" id="KW-1185">Reference proteome</keyword>
<protein>
    <submittedName>
        <fullName evidence="1">Uncharacterized protein</fullName>
    </submittedName>
</protein>
<dbReference type="OrthoDB" id="8481251at2"/>
<dbReference type="RefSeq" id="WP_124539183.1">
    <property type="nucleotide sequence ID" value="NZ_QUSW01000001.1"/>
</dbReference>
<evidence type="ECO:0000313" key="1">
    <source>
        <dbReference type="EMBL" id="RQP26496.1"/>
    </source>
</evidence>
<proteinExistence type="predicted"/>
<reference evidence="1 2" key="1">
    <citation type="submission" date="2018-08" db="EMBL/GenBank/DDBJ databases">
        <authorList>
            <person name="Khan S.A."/>
            <person name="Jeon C.O."/>
            <person name="Chun B.H."/>
            <person name="Jeong S.E."/>
        </authorList>
    </citation>
    <scope>NUCLEOTIDE SEQUENCE [LARGE SCALE GENOMIC DNA]</scope>
    <source>
        <strain evidence="1 2">S-16</strain>
    </source>
</reference>
<comment type="caution">
    <text evidence="1">The sequence shown here is derived from an EMBL/GenBank/DDBJ whole genome shotgun (WGS) entry which is preliminary data.</text>
</comment>
<dbReference type="EMBL" id="QUSW01000001">
    <property type="protein sequence ID" value="RQP26496.1"/>
    <property type="molecule type" value="Genomic_DNA"/>
</dbReference>
<evidence type="ECO:0000313" key="2">
    <source>
        <dbReference type="Proteomes" id="UP000267464"/>
    </source>
</evidence>